<dbReference type="Proteomes" id="UP001432322">
    <property type="component" value="Unassembled WGS sequence"/>
</dbReference>
<name>A0AAV5VRU5_9BILA</name>
<reference evidence="1" key="1">
    <citation type="submission" date="2023-10" db="EMBL/GenBank/DDBJ databases">
        <title>Genome assembly of Pristionchus species.</title>
        <authorList>
            <person name="Yoshida K."/>
            <person name="Sommer R.J."/>
        </authorList>
    </citation>
    <scope>NUCLEOTIDE SEQUENCE</scope>
    <source>
        <strain evidence="1">RS5133</strain>
    </source>
</reference>
<sequence length="186" mass="21760">PSTLTNIKYSHLKADFYVDHNNFHFDILNDLIDETDGDTELSVSWYHRTENLDISIVKQWLLTFSKSRSLSLKFKKLGRSWKPGRPSFDNSLMCNFTLDNSILKHLTSQISHRLDLSTMPGDYSIEAVERVYGEFQTSNQQEIKILMPFRTANQHKFFIHANPRCRLDIEHVCSRERFSILAMTKS</sequence>
<gene>
    <name evidence="1" type="ORF">PFISCL1PPCAC_11796</name>
</gene>
<comment type="caution">
    <text evidence="1">The sequence shown here is derived from an EMBL/GenBank/DDBJ whole genome shotgun (WGS) entry which is preliminary data.</text>
</comment>
<evidence type="ECO:0000313" key="2">
    <source>
        <dbReference type="Proteomes" id="UP001432322"/>
    </source>
</evidence>
<dbReference type="AlphaFoldDB" id="A0AAV5VRU5"/>
<protein>
    <submittedName>
        <fullName evidence="1">Uncharacterized protein</fullName>
    </submittedName>
</protein>
<keyword evidence="2" id="KW-1185">Reference proteome</keyword>
<accession>A0AAV5VRU5</accession>
<proteinExistence type="predicted"/>
<organism evidence="1 2">
    <name type="scientific">Pristionchus fissidentatus</name>
    <dbReference type="NCBI Taxonomy" id="1538716"/>
    <lineage>
        <taxon>Eukaryota</taxon>
        <taxon>Metazoa</taxon>
        <taxon>Ecdysozoa</taxon>
        <taxon>Nematoda</taxon>
        <taxon>Chromadorea</taxon>
        <taxon>Rhabditida</taxon>
        <taxon>Rhabditina</taxon>
        <taxon>Diplogasteromorpha</taxon>
        <taxon>Diplogasteroidea</taxon>
        <taxon>Neodiplogasteridae</taxon>
        <taxon>Pristionchus</taxon>
    </lineage>
</organism>
<feature type="non-terminal residue" evidence="1">
    <location>
        <position position="1"/>
    </location>
</feature>
<dbReference type="EMBL" id="BTSY01000003">
    <property type="protein sequence ID" value="GMT20499.1"/>
    <property type="molecule type" value="Genomic_DNA"/>
</dbReference>
<evidence type="ECO:0000313" key="1">
    <source>
        <dbReference type="EMBL" id="GMT20499.1"/>
    </source>
</evidence>